<sequence>MTTIDKHKPILVTGGTGYLASWIIKQLLDEGLSVHTTVRQKKHKTKYQHLLDAAKQSPGKLKIFEADLLIDHSFQEAMTGCELVTHTASPFKITGIKNADKELVQPALQGTRNVLFSANDSDSVKRIVLTSSIVAMVGDTIDIQNLNHGVMTEKSWNTTSSVNHQPYPYSKTLAEKEAWRIASEQNRWDLVVINPGFILGPSLSKRTDSTSISLMRQLLSGKFKMGVPDGDQAVVDVRDVAKAHILAGLTASANGRHLAAAHQKDFLAIAEVIRKKHPRYPLPEKVLPKWLFKFVGPLMGFSRKYVERNIGYDFVFDNSYIQQDLGLKFRPFETTIEDHFKQLVNDGLIPDKRS</sequence>
<evidence type="ECO:0000256" key="2">
    <source>
        <dbReference type="ARBA" id="ARBA00023445"/>
    </source>
</evidence>
<gene>
    <name evidence="4" type="ORF">SAMN05216283_102423</name>
</gene>
<dbReference type="InterPro" id="IPR050425">
    <property type="entry name" value="NAD(P)_dehydrat-like"/>
</dbReference>
<evidence type="ECO:0000313" key="4">
    <source>
        <dbReference type="EMBL" id="SFF02329.1"/>
    </source>
</evidence>
<dbReference type="Pfam" id="PF01370">
    <property type="entry name" value="Epimerase"/>
    <property type="match status" value="1"/>
</dbReference>
<comment type="similarity">
    <text evidence="2">Belongs to the NAD(P)-dependent epimerase/dehydratase family. Dihydroflavonol-4-reductase subfamily.</text>
</comment>
<feature type="domain" description="NAD-dependent epimerase/dehydratase" evidence="3">
    <location>
        <begin position="10"/>
        <end position="250"/>
    </location>
</feature>
<dbReference type="STRING" id="655355.SAMN05216283_102423"/>
<evidence type="ECO:0000313" key="5">
    <source>
        <dbReference type="Proteomes" id="UP000198964"/>
    </source>
</evidence>
<dbReference type="InterPro" id="IPR001509">
    <property type="entry name" value="Epimerase_deHydtase"/>
</dbReference>
<evidence type="ECO:0000259" key="3">
    <source>
        <dbReference type="Pfam" id="PF01370"/>
    </source>
</evidence>
<organism evidence="4 5">
    <name type="scientific">Sunxiuqinia elliptica</name>
    <dbReference type="NCBI Taxonomy" id="655355"/>
    <lineage>
        <taxon>Bacteria</taxon>
        <taxon>Pseudomonadati</taxon>
        <taxon>Bacteroidota</taxon>
        <taxon>Bacteroidia</taxon>
        <taxon>Marinilabiliales</taxon>
        <taxon>Prolixibacteraceae</taxon>
        <taxon>Sunxiuqinia</taxon>
    </lineage>
</organism>
<dbReference type="Gene3D" id="3.40.50.720">
    <property type="entry name" value="NAD(P)-binding Rossmann-like Domain"/>
    <property type="match status" value="1"/>
</dbReference>
<dbReference type="SUPFAM" id="SSF51735">
    <property type="entry name" value="NAD(P)-binding Rossmann-fold domains"/>
    <property type="match status" value="1"/>
</dbReference>
<reference evidence="4 5" key="1">
    <citation type="submission" date="2016-10" db="EMBL/GenBank/DDBJ databases">
        <authorList>
            <person name="de Groot N.N."/>
        </authorList>
    </citation>
    <scope>NUCLEOTIDE SEQUENCE [LARGE SCALE GENOMIC DNA]</scope>
    <source>
        <strain evidence="4 5">CGMCC 1.9156</strain>
    </source>
</reference>
<keyword evidence="5" id="KW-1185">Reference proteome</keyword>
<evidence type="ECO:0000256" key="1">
    <source>
        <dbReference type="ARBA" id="ARBA00023002"/>
    </source>
</evidence>
<protein>
    <submittedName>
        <fullName evidence="4">Nucleoside-diphosphate-sugar epimerase</fullName>
    </submittedName>
</protein>
<name>A0A1I2FBP7_9BACT</name>
<accession>A0A1I2FBP7</accession>
<dbReference type="InterPro" id="IPR036291">
    <property type="entry name" value="NAD(P)-bd_dom_sf"/>
</dbReference>
<dbReference type="GO" id="GO:0016616">
    <property type="term" value="F:oxidoreductase activity, acting on the CH-OH group of donors, NAD or NADP as acceptor"/>
    <property type="evidence" value="ECO:0007669"/>
    <property type="project" value="TreeGrafter"/>
</dbReference>
<dbReference type="RefSeq" id="WP_093919084.1">
    <property type="nucleotide sequence ID" value="NZ_FONW01000002.1"/>
</dbReference>
<dbReference type="FunFam" id="3.40.50.720:FF:000336">
    <property type="entry name" value="Aldehyde reductase"/>
    <property type="match status" value="1"/>
</dbReference>
<proteinExistence type="inferred from homology"/>
<keyword evidence="1" id="KW-0560">Oxidoreductase</keyword>
<dbReference type="PANTHER" id="PTHR10366">
    <property type="entry name" value="NAD DEPENDENT EPIMERASE/DEHYDRATASE"/>
    <property type="match status" value="1"/>
</dbReference>
<dbReference type="EMBL" id="FONW01000002">
    <property type="protein sequence ID" value="SFF02329.1"/>
    <property type="molecule type" value="Genomic_DNA"/>
</dbReference>
<dbReference type="AlphaFoldDB" id="A0A1I2FBP7"/>
<dbReference type="PANTHER" id="PTHR10366:SF564">
    <property type="entry name" value="STEROL-4-ALPHA-CARBOXYLATE 3-DEHYDROGENASE, DECARBOXYLATING"/>
    <property type="match status" value="1"/>
</dbReference>
<dbReference type="Proteomes" id="UP000198964">
    <property type="component" value="Unassembled WGS sequence"/>
</dbReference>